<evidence type="ECO:0000259" key="2">
    <source>
        <dbReference type="PROSITE" id="PS50994"/>
    </source>
</evidence>
<dbReference type="InterPro" id="IPR001584">
    <property type="entry name" value="Integrase_cat-core"/>
</dbReference>
<dbReference type="GO" id="GO:0015074">
    <property type="term" value="P:DNA integration"/>
    <property type="evidence" value="ECO:0007669"/>
    <property type="project" value="InterPro"/>
</dbReference>
<organism evidence="3 4">
    <name type="scientific">Novosphingobium guangzhouense</name>
    <dbReference type="NCBI Taxonomy" id="1850347"/>
    <lineage>
        <taxon>Bacteria</taxon>
        <taxon>Pseudomonadati</taxon>
        <taxon>Pseudomonadota</taxon>
        <taxon>Alphaproteobacteria</taxon>
        <taxon>Sphingomonadales</taxon>
        <taxon>Sphingomonadaceae</taxon>
        <taxon>Novosphingobium</taxon>
    </lineage>
</organism>
<keyword evidence="4" id="KW-1185">Reference proteome</keyword>
<dbReference type="Pfam" id="PF09039">
    <property type="entry name" value="HTH_Tnp_Mu_2"/>
    <property type="match status" value="1"/>
</dbReference>
<proteinExistence type="predicted"/>
<dbReference type="RefSeq" id="WP_103098823.1">
    <property type="nucleotide sequence ID" value="NZ_LYMM01000076.1"/>
</dbReference>
<dbReference type="EMBL" id="LYMM01000076">
    <property type="protein sequence ID" value="PNU02351.1"/>
    <property type="molecule type" value="Genomic_DNA"/>
</dbReference>
<dbReference type="InterPro" id="IPR015126">
    <property type="entry name" value="Mu_I-gamma"/>
</dbReference>
<comment type="caution">
    <text evidence="3">The sequence shown here is derived from an EMBL/GenBank/DDBJ whole genome shotgun (WGS) entry which is preliminary data.</text>
</comment>
<dbReference type="InterPro" id="IPR015378">
    <property type="entry name" value="Transposase-like_Mu_C"/>
</dbReference>
<evidence type="ECO:0000256" key="1">
    <source>
        <dbReference type="SAM" id="MobiDB-lite"/>
    </source>
</evidence>
<dbReference type="InterPro" id="IPR012337">
    <property type="entry name" value="RNaseH-like_sf"/>
</dbReference>
<dbReference type="PROSITE" id="PS50994">
    <property type="entry name" value="INTEGRASE"/>
    <property type="match status" value="1"/>
</dbReference>
<dbReference type="Proteomes" id="UP000236327">
    <property type="component" value="Unassembled WGS sequence"/>
</dbReference>
<dbReference type="OrthoDB" id="5287589at2"/>
<dbReference type="GO" id="GO:0003676">
    <property type="term" value="F:nucleic acid binding"/>
    <property type="evidence" value="ECO:0007669"/>
    <property type="project" value="InterPro"/>
</dbReference>
<feature type="domain" description="Integrase catalytic" evidence="2">
    <location>
        <begin position="166"/>
        <end position="369"/>
    </location>
</feature>
<dbReference type="Gene3D" id="3.30.420.10">
    <property type="entry name" value="Ribonuclease H-like superfamily/Ribonuclease H"/>
    <property type="match status" value="1"/>
</dbReference>
<dbReference type="InterPro" id="IPR036397">
    <property type="entry name" value="RNaseH_sf"/>
</dbReference>
<protein>
    <submittedName>
        <fullName evidence="3">Integrase</fullName>
    </submittedName>
</protein>
<feature type="region of interest" description="Disordered" evidence="1">
    <location>
        <begin position="524"/>
        <end position="552"/>
    </location>
</feature>
<dbReference type="Gene3D" id="1.10.10.60">
    <property type="entry name" value="Homeodomain-like"/>
    <property type="match status" value="1"/>
</dbReference>
<dbReference type="SUPFAM" id="SSF53098">
    <property type="entry name" value="Ribonuclease H-like"/>
    <property type="match status" value="1"/>
</dbReference>
<reference evidence="3 4" key="1">
    <citation type="submission" date="2016-05" db="EMBL/GenBank/DDBJ databases">
        <title>Complete genome sequence of Novosphingobium guangzhouense SA925(T).</title>
        <authorList>
            <person name="Sha S."/>
        </authorList>
    </citation>
    <scope>NUCLEOTIDE SEQUENCE [LARGE SCALE GENOMIC DNA]</scope>
    <source>
        <strain evidence="3 4">SA925</strain>
    </source>
</reference>
<dbReference type="AlphaFoldDB" id="A0A2K2FU92"/>
<sequence length="552" mass="61484">MADLGTLLTMIPPAAWQEACEREAVIRPLTERPKLTRAAVECAAAELGLSRSRIFELVGRYRAKSVASSLLDQGRGFPKGQHRLSARLDGIISAEIDGFYLARPKPSLAQLVRSVRHACQSEGIEAPSRNTIVARAREVDAKRSIAARDGSKAAADRFRPVTRSFDAEYPLQVVQMDHTPADVIIVDEHFRRPLGRPILTLQIDVATRTIPGFYVSLEHPSATSVGMAIRHAVLPKTAWLQERDLDLVEYPVAGIPDALHLDNAKEFHSLALNRGCRQHGIELIYRPVRTPHYGGHIERLIGTTVGEIHLLPGTTFSNVKAKGDYNAEGKACLTLPEFERWLTLQIAVYHATIHGELGVPPLTAWHDALAKRPTALRYPINDAAFLLNFLPFEMRKVRREGIELFHAFYWHGTLAALAVGTDRKRPVKYNPLNLSAVYLELSDGEHLTVPLRDRRRPAITKFEHDAAVKALRERGRMALDEHQIFEMVKEQRTIVRDAIARTKTARKAAQRTVYALSAGAPVIAPTEPRLPKPPDPPAATEKVVPFDIEERG</sequence>
<accession>A0A2K2FU92</accession>
<name>A0A2K2FU92_9SPHN</name>
<evidence type="ECO:0000313" key="3">
    <source>
        <dbReference type="EMBL" id="PNU02351.1"/>
    </source>
</evidence>
<gene>
    <name evidence="3" type="ORF">A8V01_26415</name>
</gene>
<evidence type="ECO:0000313" key="4">
    <source>
        <dbReference type="Proteomes" id="UP000236327"/>
    </source>
</evidence>
<dbReference type="Pfam" id="PF09299">
    <property type="entry name" value="Mu-transpos_C"/>
    <property type="match status" value="1"/>
</dbReference>